<evidence type="ECO:0000313" key="14">
    <source>
        <dbReference type="EMBL" id="KAK8731098.1"/>
    </source>
</evidence>
<dbReference type="Proteomes" id="UP001445076">
    <property type="component" value="Unassembled WGS sequence"/>
</dbReference>
<keyword evidence="9" id="KW-0547">Nucleotide-binding</keyword>
<accession>A0AAW0WG72</accession>
<protein>
    <recommendedName>
        <fullName evidence="4">non-specific serine/threonine protein kinase</fullName>
        <ecNumber evidence="4">2.7.11.1</ecNumber>
    </recommendedName>
</protein>
<keyword evidence="11" id="KW-0067">ATP-binding</keyword>
<evidence type="ECO:0000256" key="2">
    <source>
        <dbReference type="ARBA" id="ARBA00004496"/>
    </source>
</evidence>
<gene>
    <name evidence="14" type="ORF">OTU49_007797</name>
</gene>
<feature type="non-terminal residue" evidence="14">
    <location>
        <position position="1"/>
    </location>
</feature>
<evidence type="ECO:0000256" key="12">
    <source>
        <dbReference type="ARBA" id="ARBA00022842"/>
    </source>
</evidence>
<feature type="repeat" description="RCC1" evidence="13">
    <location>
        <begin position="31"/>
        <end position="82"/>
    </location>
</feature>
<dbReference type="EMBL" id="JARKIK010000062">
    <property type="protein sequence ID" value="KAK8731098.1"/>
    <property type="molecule type" value="Genomic_DNA"/>
</dbReference>
<keyword evidence="6" id="KW-0723">Serine/threonine-protein kinase</keyword>
<evidence type="ECO:0000256" key="5">
    <source>
        <dbReference type="ARBA" id="ARBA00022490"/>
    </source>
</evidence>
<organism evidence="14 15">
    <name type="scientific">Cherax quadricarinatus</name>
    <name type="common">Australian red claw crayfish</name>
    <dbReference type="NCBI Taxonomy" id="27406"/>
    <lineage>
        <taxon>Eukaryota</taxon>
        <taxon>Metazoa</taxon>
        <taxon>Ecdysozoa</taxon>
        <taxon>Arthropoda</taxon>
        <taxon>Crustacea</taxon>
        <taxon>Multicrustacea</taxon>
        <taxon>Malacostraca</taxon>
        <taxon>Eumalacostraca</taxon>
        <taxon>Eucarida</taxon>
        <taxon>Decapoda</taxon>
        <taxon>Pleocyemata</taxon>
        <taxon>Astacidea</taxon>
        <taxon>Parastacoidea</taxon>
        <taxon>Parastacidae</taxon>
        <taxon>Cherax</taxon>
    </lineage>
</organism>
<sequence length="104" mass="10550">GRPTVVESLKGKAITRVCAGDGFSIFASDNGIVMTCGEGTTGCLGHGDWNTSVKPKLIERLLAVDVGAISCGSQHVVVVAAEGAVMTWGCGEGGRLGTGQEDDL</sequence>
<keyword evidence="5" id="KW-0963">Cytoplasm</keyword>
<evidence type="ECO:0000256" key="3">
    <source>
        <dbReference type="ARBA" id="ARBA00010886"/>
    </source>
</evidence>
<dbReference type="EC" id="2.7.11.1" evidence="4"/>
<keyword evidence="10" id="KW-0418">Kinase</keyword>
<keyword evidence="8" id="KW-0479">Metal-binding</keyword>
<evidence type="ECO:0000313" key="15">
    <source>
        <dbReference type="Proteomes" id="UP001445076"/>
    </source>
</evidence>
<dbReference type="Gene3D" id="2.130.10.30">
    <property type="entry name" value="Regulator of chromosome condensation 1/beta-lactamase-inhibitor protein II"/>
    <property type="match status" value="1"/>
</dbReference>
<dbReference type="AlphaFoldDB" id="A0AAW0WG72"/>
<evidence type="ECO:0000256" key="11">
    <source>
        <dbReference type="ARBA" id="ARBA00022840"/>
    </source>
</evidence>
<comment type="similarity">
    <text evidence="3">Belongs to the protein kinase superfamily. NEK Ser/Thr protein kinase family. NIMA subfamily.</text>
</comment>
<evidence type="ECO:0000256" key="9">
    <source>
        <dbReference type="ARBA" id="ARBA00022741"/>
    </source>
</evidence>
<dbReference type="PRINTS" id="PR00633">
    <property type="entry name" value="RCCNDNSATION"/>
</dbReference>
<dbReference type="GO" id="GO:0005737">
    <property type="term" value="C:cytoplasm"/>
    <property type="evidence" value="ECO:0007669"/>
    <property type="project" value="UniProtKB-SubCell"/>
</dbReference>
<evidence type="ECO:0000256" key="7">
    <source>
        <dbReference type="ARBA" id="ARBA00022553"/>
    </source>
</evidence>
<dbReference type="GO" id="GO:0004674">
    <property type="term" value="F:protein serine/threonine kinase activity"/>
    <property type="evidence" value="ECO:0007669"/>
    <property type="project" value="UniProtKB-KW"/>
</dbReference>
<dbReference type="InterPro" id="IPR009091">
    <property type="entry name" value="RCC1/BLIP-II"/>
</dbReference>
<keyword evidence="10" id="KW-0808">Transferase</keyword>
<comment type="cofactor">
    <cofactor evidence="1">
        <name>Mg(2+)</name>
        <dbReference type="ChEBI" id="CHEBI:18420"/>
    </cofactor>
</comment>
<evidence type="ECO:0000256" key="4">
    <source>
        <dbReference type="ARBA" id="ARBA00012513"/>
    </source>
</evidence>
<keyword evidence="15" id="KW-1185">Reference proteome</keyword>
<dbReference type="Pfam" id="PF00415">
    <property type="entry name" value="RCC1"/>
    <property type="match status" value="1"/>
</dbReference>
<keyword evidence="12" id="KW-0460">Magnesium</keyword>
<dbReference type="PANTHER" id="PTHR44535:SF5">
    <property type="entry name" value="PROTEIN KINASE DOMAIN-CONTAINING PROTEIN"/>
    <property type="match status" value="1"/>
</dbReference>
<dbReference type="GO" id="GO:0046872">
    <property type="term" value="F:metal ion binding"/>
    <property type="evidence" value="ECO:0007669"/>
    <property type="project" value="UniProtKB-KW"/>
</dbReference>
<dbReference type="PANTHER" id="PTHR44535">
    <property type="entry name" value="PROTEIN CBG16200"/>
    <property type="match status" value="1"/>
</dbReference>
<name>A0AAW0WG72_CHEQU</name>
<keyword evidence="7" id="KW-0597">Phosphoprotein</keyword>
<comment type="subcellular location">
    <subcellularLocation>
        <location evidence="2">Cytoplasm</location>
    </subcellularLocation>
</comment>
<dbReference type="PROSITE" id="PS50012">
    <property type="entry name" value="RCC1_3"/>
    <property type="match status" value="1"/>
</dbReference>
<dbReference type="SUPFAM" id="SSF50985">
    <property type="entry name" value="RCC1/BLIP-II"/>
    <property type="match status" value="1"/>
</dbReference>
<evidence type="ECO:0000256" key="6">
    <source>
        <dbReference type="ARBA" id="ARBA00022527"/>
    </source>
</evidence>
<dbReference type="InterPro" id="IPR000408">
    <property type="entry name" value="Reg_chr_condens"/>
</dbReference>
<evidence type="ECO:0000256" key="10">
    <source>
        <dbReference type="ARBA" id="ARBA00022777"/>
    </source>
</evidence>
<evidence type="ECO:0000256" key="13">
    <source>
        <dbReference type="PROSITE-ProRule" id="PRU00235"/>
    </source>
</evidence>
<proteinExistence type="inferred from homology"/>
<reference evidence="14 15" key="1">
    <citation type="journal article" date="2024" name="BMC Genomics">
        <title>Genome assembly of redclaw crayfish (Cherax quadricarinatus) provides insights into its immune adaptation and hypoxia tolerance.</title>
        <authorList>
            <person name="Liu Z."/>
            <person name="Zheng J."/>
            <person name="Li H."/>
            <person name="Fang K."/>
            <person name="Wang S."/>
            <person name="He J."/>
            <person name="Zhou D."/>
            <person name="Weng S."/>
            <person name="Chi M."/>
            <person name="Gu Z."/>
            <person name="He J."/>
            <person name="Li F."/>
            <person name="Wang M."/>
        </authorList>
    </citation>
    <scope>NUCLEOTIDE SEQUENCE [LARGE SCALE GENOMIC DNA]</scope>
    <source>
        <strain evidence="14">ZL_2023a</strain>
    </source>
</reference>
<dbReference type="InterPro" id="IPR051997">
    <property type="entry name" value="STK_NEK"/>
</dbReference>
<comment type="caution">
    <text evidence="14">The sequence shown here is derived from an EMBL/GenBank/DDBJ whole genome shotgun (WGS) entry which is preliminary data.</text>
</comment>
<evidence type="ECO:0000256" key="8">
    <source>
        <dbReference type="ARBA" id="ARBA00022723"/>
    </source>
</evidence>
<dbReference type="GO" id="GO:0005524">
    <property type="term" value="F:ATP binding"/>
    <property type="evidence" value="ECO:0007669"/>
    <property type="project" value="UniProtKB-KW"/>
</dbReference>
<evidence type="ECO:0000256" key="1">
    <source>
        <dbReference type="ARBA" id="ARBA00001946"/>
    </source>
</evidence>